<comment type="caution">
    <text evidence="1">The sequence shown here is derived from an EMBL/GenBank/DDBJ whole genome shotgun (WGS) entry which is preliminary data.</text>
</comment>
<keyword evidence="2" id="KW-1185">Reference proteome</keyword>
<accession>A0A2K2FYD1</accession>
<protein>
    <submittedName>
        <fullName evidence="1">Uncharacterized protein</fullName>
    </submittedName>
</protein>
<name>A0A2K2FYD1_9SPHN</name>
<reference evidence="1 2" key="1">
    <citation type="submission" date="2016-05" db="EMBL/GenBank/DDBJ databases">
        <title>Complete genome sequence of Novosphingobium guangzhouense SA925(T).</title>
        <authorList>
            <person name="Sha S."/>
        </authorList>
    </citation>
    <scope>NUCLEOTIDE SEQUENCE [LARGE SCALE GENOMIC DNA]</scope>
    <source>
        <strain evidence="1 2">SA925</strain>
    </source>
</reference>
<dbReference type="RefSeq" id="WP_103096916.1">
    <property type="nucleotide sequence ID" value="NZ_LYMM01000043.1"/>
</dbReference>
<proteinExistence type="predicted"/>
<evidence type="ECO:0000313" key="2">
    <source>
        <dbReference type="Proteomes" id="UP000236327"/>
    </source>
</evidence>
<evidence type="ECO:0000313" key="1">
    <source>
        <dbReference type="EMBL" id="PNU03783.1"/>
    </source>
</evidence>
<dbReference type="Proteomes" id="UP000236327">
    <property type="component" value="Unassembled WGS sequence"/>
</dbReference>
<organism evidence="1 2">
    <name type="scientific">Novosphingobium guangzhouense</name>
    <dbReference type="NCBI Taxonomy" id="1850347"/>
    <lineage>
        <taxon>Bacteria</taxon>
        <taxon>Pseudomonadati</taxon>
        <taxon>Pseudomonadota</taxon>
        <taxon>Alphaproteobacteria</taxon>
        <taxon>Sphingomonadales</taxon>
        <taxon>Sphingomonadaceae</taxon>
        <taxon>Novosphingobium</taxon>
    </lineage>
</organism>
<gene>
    <name evidence="1" type="ORF">A8V01_22245</name>
</gene>
<dbReference type="AlphaFoldDB" id="A0A2K2FYD1"/>
<sequence>MVLLAHAARVLAYERTAEERDDLAPMAQEYLKRDVRAVLTALLDATPDVGIPGEKLLGDERGHCVDRADMTAAWGAMIDVILDKGISG</sequence>
<dbReference type="EMBL" id="LYMM01000043">
    <property type="protein sequence ID" value="PNU03783.1"/>
    <property type="molecule type" value="Genomic_DNA"/>
</dbReference>